<dbReference type="SUPFAM" id="SSF52279">
    <property type="entry name" value="Beta-D-glucan exohydrolase, C-terminal domain"/>
    <property type="match status" value="1"/>
</dbReference>
<proteinExistence type="inferred from homology"/>
<dbReference type="InterPro" id="IPR036962">
    <property type="entry name" value="Glyco_hydro_3_N_sf"/>
</dbReference>
<dbReference type="InterPro" id="IPR036881">
    <property type="entry name" value="Glyco_hydro_3_C_sf"/>
</dbReference>
<organism evidence="5 6">
    <name type="scientific">Candidatus Protoclostridium stercorigallinarum</name>
    <dbReference type="NCBI Taxonomy" id="2838741"/>
    <lineage>
        <taxon>Bacteria</taxon>
        <taxon>Bacillati</taxon>
        <taxon>Bacillota</taxon>
        <taxon>Clostridia</taxon>
        <taxon>Candidatus Protoclostridium</taxon>
    </lineage>
</organism>
<dbReference type="AlphaFoldDB" id="A0A9D1Q278"/>
<comment type="caution">
    <text evidence="5">The sequence shown here is derived from an EMBL/GenBank/DDBJ whole genome shotgun (WGS) entry which is preliminary data.</text>
</comment>
<dbReference type="GO" id="GO:0005975">
    <property type="term" value="P:carbohydrate metabolic process"/>
    <property type="evidence" value="ECO:0007669"/>
    <property type="project" value="InterPro"/>
</dbReference>
<dbReference type="Pfam" id="PF01915">
    <property type="entry name" value="Glyco_hydro_3_C"/>
    <property type="match status" value="1"/>
</dbReference>
<dbReference type="GO" id="GO:0004553">
    <property type="term" value="F:hydrolase activity, hydrolyzing O-glycosyl compounds"/>
    <property type="evidence" value="ECO:0007669"/>
    <property type="project" value="InterPro"/>
</dbReference>
<sequence>MTNEKTKMSNFKFRIILIPILVFLLIVAVILNVAFAVFAPTLDSLFVSTTILSDVTDAAKAFDDSKEMAKKIQNEGTVLLKNEDDLLPLGSKTDKLNFFGWGSYEPVYSGYGSGGMRPQTDMTRFTTLVAAFEAEGYDVNDELMTAYREFCDERVNPGNVTNHNYSIYELPAEEYESLMTNVKDFSDYAVITISRAGGEGDDIPMPGQMNDSSTDVGHYGVQYGQSDTKHYLELSDDEEAMIDLVCDNFDNVIVLVNTLNPMELGFLDDHEEIKSALWIGGPGTSGFASVADIVKGDVNPSGRLTDTYAYDAMSAPSFDNFGYKTFYDEADVQGPLNATLQFANYVEGIYVGYRYYETRYMNDEAAYNAAVQYPFGYGMSYTTFEQELGACYELGGEIVMPVTVTNTGDVAGKDVVQVYVTAPYIEGGIEKPYVALAGFGKTDIIEPGDSATVNIMIDVEDLASYDYAGEGCYVLEEGDYELKLMINAHEPYEGEVYTYRVSETIVYDEDNKRPSDGVAAVNLFDYADITEASVEDKDTKPLSRSDWEGTWPTMDRYADLAEKTCYDNRGGELNTHKNVHTATPTQTIIDTVTVNPQTEDNKKRVPDAELEYGVPFLYSDFPYADAESEHESDTVTLKDMSVVEYSGVIDGVDQDEIWMKFVLQMSFDEMMDLVFDTQGYGSGEIESIGKSAMIDVDGPVGASSYQNGDFEGCHYPISTTIAATWNVPLVTEMGEVMGQEFASLGISGMYGPSVNIHRSPFGGRSWEYYSEDPVISGNIGGAEVLGLRHAGIYAHLKHFAINEQESGRENSGLHTYVDEQALREIYLRAFEIVVKDYEASGIMSSFNRVGPVWAGGDYNLCTTVLRDEWGFEGAVISDYYYFLGASRGGKFYMGVEDGLYAGNDMWLNGLKSYGMASGFSEDTATARDLHVITAACKNALYMYSRGKLMISELNFPLWRVFWIIGDIIVFGLIAAGVVWIVLRTVDSKRHPEKYKARASDN</sequence>
<reference evidence="5" key="2">
    <citation type="submission" date="2021-04" db="EMBL/GenBank/DDBJ databases">
        <authorList>
            <person name="Gilroy R."/>
        </authorList>
    </citation>
    <scope>NUCLEOTIDE SEQUENCE</scope>
    <source>
        <strain evidence="5">12435</strain>
    </source>
</reference>
<feature type="domain" description="Fibronectin type III-like" evidence="4">
    <location>
        <begin position="414"/>
        <end position="490"/>
    </location>
</feature>
<keyword evidence="3" id="KW-0812">Transmembrane</keyword>
<accession>A0A9D1Q278</accession>
<evidence type="ECO:0000313" key="6">
    <source>
        <dbReference type="Proteomes" id="UP000823990"/>
    </source>
</evidence>
<protein>
    <submittedName>
        <fullName evidence="5">Glycoside hydrolase family 3 C-terminal domain-containing protein</fullName>
    </submittedName>
</protein>
<dbReference type="Proteomes" id="UP000823990">
    <property type="component" value="Unassembled WGS sequence"/>
</dbReference>
<evidence type="ECO:0000256" key="1">
    <source>
        <dbReference type="ARBA" id="ARBA00005336"/>
    </source>
</evidence>
<evidence type="ECO:0000256" key="3">
    <source>
        <dbReference type="SAM" id="Phobius"/>
    </source>
</evidence>
<dbReference type="Gene3D" id="3.40.50.1700">
    <property type="entry name" value="Glycoside hydrolase family 3 C-terminal domain"/>
    <property type="match status" value="1"/>
</dbReference>
<dbReference type="InterPro" id="IPR017853">
    <property type="entry name" value="GH"/>
</dbReference>
<dbReference type="Gene3D" id="3.20.20.300">
    <property type="entry name" value="Glycoside hydrolase, family 3, N-terminal domain"/>
    <property type="match status" value="1"/>
</dbReference>
<name>A0A9D1Q278_9FIRM</name>
<dbReference type="InterPro" id="IPR026891">
    <property type="entry name" value="Fn3-like"/>
</dbReference>
<dbReference type="SMART" id="SM01217">
    <property type="entry name" value="Fn3_like"/>
    <property type="match status" value="1"/>
</dbReference>
<evidence type="ECO:0000259" key="4">
    <source>
        <dbReference type="SMART" id="SM01217"/>
    </source>
</evidence>
<keyword evidence="3" id="KW-0472">Membrane</keyword>
<dbReference type="PANTHER" id="PTHR42715">
    <property type="entry name" value="BETA-GLUCOSIDASE"/>
    <property type="match status" value="1"/>
</dbReference>
<dbReference type="Pfam" id="PF00933">
    <property type="entry name" value="Glyco_hydro_3"/>
    <property type="match status" value="1"/>
</dbReference>
<dbReference type="InterPro" id="IPR013783">
    <property type="entry name" value="Ig-like_fold"/>
</dbReference>
<dbReference type="Gene3D" id="2.60.40.10">
    <property type="entry name" value="Immunoglobulins"/>
    <property type="match status" value="1"/>
</dbReference>
<reference evidence="5" key="1">
    <citation type="journal article" date="2021" name="PeerJ">
        <title>Extensive microbial diversity within the chicken gut microbiome revealed by metagenomics and culture.</title>
        <authorList>
            <person name="Gilroy R."/>
            <person name="Ravi A."/>
            <person name="Getino M."/>
            <person name="Pursley I."/>
            <person name="Horton D.L."/>
            <person name="Alikhan N.F."/>
            <person name="Baker D."/>
            <person name="Gharbi K."/>
            <person name="Hall N."/>
            <person name="Watson M."/>
            <person name="Adriaenssens E.M."/>
            <person name="Foster-Nyarko E."/>
            <person name="Jarju S."/>
            <person name="Secka A."/>
            <person name="Antonio M."/>
            <person name="Oren A."/>
            <person name="Chaudhuri R.R."/>
            <person name="La Ragione R."/>
            <person name="Hildebrand F."/>
            <person name="Pallen M.J."/>
        </authorList>
    </citation>
    <scope>NUCLEOTIDE SEQUENCE</scope>
    <source>
        <strain evidence="5">12435</strain>
    </source>
</reference>
<dbReference type="PRINTS" id="PR00133">
    <property type="entry name" value="GLHYDRLASE3"/>
</dbReference>
<keyword evidence="3" id="KW-1133">Transmembrane helix</keyword>
<dbReference type="PANTHER" id="PTHR42715:SF10">
    <property type="entry name" value="BETA-GLUCOSIDASE"/>
    <property type="match status" value="1"/>
</dbReference>
<dbReference type="InterPro" id="IPR050288">
    <property type="entry name" value="Cellulose_deg_GH3"/>
</dbReference>
<evidence type="ECO:0000256" key="2">
    <source>
        <dbReference type="ARBA" id="ARBA00022801"/>
    </source>
</evidence>
<dbReference type="InterPro" id="IPR002772">
    <property type="entry name" value="Glyco_hydro_3_C"/>
</dbReference>
<dbReference type="Pfam" id="PF14310">
    <property type="entry name" value="Fn3-like"/>
    <property type="match status" value="1"/>
</dbReference>
<keyword evidence="2 5" id="KW-0378">Hydrolase</keyword>
<comment type="similarity">
    <text evidence="1">Belongs to the glycosyl hydrolase 3 family.</text>
</comment>
<gene>
    <name evidence="5" type="ORF">H9892_06190</name>
</gene>
<evidence type="ECO:0000313" key="5">
    <source>
        <dbReference type="EMBL" id="HIW02912.1"/>
    </source>
</evidence>
<dbReference type="EMBL" id="DXHS01000099">
    <property type="protein sequence ID" value="HIW02912.1"/>
    <property type="molecule type" value="Genomic_DNA"/>
</dbReference>
<feature type="transmembrane region" description="Helical" evidence="3">
    <location>
        <begin position="960"/>
        <end position="982"/>
    </location>
</feature>
<dbReference type="InterPro" id="IPR001764">
    <property type="entry name" value="Glyco_hydro_3_N"/>
</dbReference>
<dbReference type="SUPFAM" id="SSF51445">
    <property type="entry name" value="(Trans)glycosidases"/>
    <property type="match status" value="1"/>
</dbReference>